<dbReference type="SUPFAM" id="SSF53850">
    <property type="entry name" value="Periplasmic binding protein-like II"/>
    <property type="match status" value="1"/>
</dbReference>
<comment type="caution">
    <text evidence="1">The sequence shown here is derived from an EMBL/GenBank/DDBJ whole genome shotgun (WGS) entry which is preliminary data.</text>
</comment>
<evidence type="ECO:0000313" key="2">
    <source>
        <dbReference type="Proteomes" id="UP000646579"/>
    </source>
</evidence>
<dbReference type="EMBL" id="BMZE01000001">
    <property type="protein sequence ID" value="GHA09937.1"/>
    <property type="molecule type" value="Genomic_DNA"/>
</dbReference>
<evidence type="ECO:0008006" key="3">
    <source>
        <dbReference type="Google" id="ProtNLM"/>
    </source>
</evidence>
<accession>A0A918VKY1</accession>
<dbReference type="Proteomes" id="UP000646579">
    <property type="component" value="Unassembled WGS sequence"/>
</dbReference>
<dbReference type="RefSeq" id="WP_189422256.1">
    <property type="nucleotide sequence ID" value="NZ_BMZE01000001.1"/>
</dbReference>
<reference evidence="1" key="1">
    <citation type="journal article" date="2014" name="Int. J. Syst. Evol. Microbiol.">
        <title>Complete genome sequence of Corynebacterium casei LMG S-19264T (=DSM 44701T), isolated from a smear-ripened cheese.</title>
        <authorList>
            <consortium name="US DOE Joint Genome Institute (JGI-PGF)"/>
            <person name="Walter F."/>
            <person name="Albersmeier A."/>
            <person name="Kalinowski J."/>
            <person name="Ruckert C."/>
        </authorList>
    </citation>
    <scope>NUCLEOTIDE SEQUENCE</scope>
    <source>
        <strain evidence="1">KCTC 32437</strain>
    </source>
</reference>
<keyword evidence="2" id="KW-1185">Reference proteome</keyword>
<reference evidence="1" key="2">
    <citation type="submission" date="2020-09" db="EMBL/GenBank/DDBJ databases">
        <authorList>
            <person name="Sun Q."/>
            <person name="Kim S."/>
        </authorList>
    </citation>
    <scope>NUCLEOTIDE SEQUENCE</scope>
    <source>
        <strain evidence="1">KCTC 32437</strain>
    </source>
</reference>
<sequence length="188" mass="20488">MAQRLELAQALETNRELFRRAGIVNVGVDAVSYALASQDSLRSPLYWRLAASFGTAQARIYNTSDELVEALRRGDIDLAYNVPLSEAVAGATAQPYAVVVPEEYALGLPWTVFVPQAARSGAAATVAEYLLSPSGQAVVSTVLWGNRRSEIVEIEDQKIALGPELLVYLDSIKRSNFLDAWFELVTSP</sequence>
<protein>
    <recommendedName>
        <fullName evidence="3">Extracellular solute-binding protein</fullName>
    </recommendedName>
</protein>
<organism evidence="1 2">
    <name type="scientific">Devosia pacifica</name>
    <dbReference type="NCBI Taxonomy" id="1335967"/>
    <lineage>
        <taxon>Bacteria</taxon>
        <taxon>Pseudomonadati</taxon>
        <taxon>Pseudomonadota</taxon>
        <taxon>Alphaproteobacteria</taxon>
        <taxon>Hyphomicrobiales</taxon>
        <taxon>Devosiaceae</taxon>
        <taxon>Devosia</taxon>
    </lineage>
</organism>
<evidence type="ECO:0000313" key="1">
    <source>
        <dbReference type="EMBL" id="GHA09937.1"/>
    </source>
</evidence>
<proteinExistence type="predicted"/>
<dbReference type="AlphaFoldDB" id="A0A918VKY1"/>
<dbReference type="Gene3D" id="3.40.190.10">
    <property type="entry name" value="Periplasmic binding protein-like II"/>
    <property type="match status" value="1"/>
</dbReference>
<name>A0A918VKY1_9HYPH</name>
<gene>
    <name evidence="1" type="ORF">GCM10007989_00050</name>
</gene>